<organism evidence="2 3">
    <name type="scientific">Labilibaculum manganireducens</name>
    <dbReference type="NCBI Taxonomy" id="1940525"/>
    <lineage>
        <taxon>Bacteria</taxon>
        <taxon>Pseudomonadati</taxon>
        <taxon>Bacteroidota</taxon>
        <taxon>Bacteroidia</taxon>
        <taxon>Marinilabiliales</taxon>
        <taxon>Marinifilaceae</taxon>
        <taxon>Labilibaculum</taxon>
    </lineage>
</organism>
<sequence>MKRSFNLWRFLIVSILGTVGIVFIFHFNSIDNIQLNDFIPVFTVFIIFGIKDFRKYLKYQKSIDNGISLVQNSSNWHFDNLIISSKPENSNQLVVRNDLLWIEKYDNENQDNLLSSLISDFDDLIMSRNVKMYFKDKSVEFRLYSSDLNEEKILKTKVKNYGSQHVV</sequence>
<dbReference type="AlphaFoldDB" id="A0A2N3HWH3"/>
<evidence type="ECO:0000313" key="3">
    <source>
        <dbReference type="Proteomes" id="UP000233618"/>
    </source>
</evidence>
<evidence type="ECO:0000256" key="1">
    <source>
        <dbReference type="SAM" id="Phobius"/>
    </source>
</evidence>
<dbReference type="EMBL" id="MVDE01000035">
    <property type="protein sequence ID" value="PKQ62420.1"/>
    <property type="molecule type" value="Genomic_DNA"/>
</dbReference>
<comment type="caution">
    <text evidence="2">The sequence shown here is derived from an EMBL/GenBank/DDBJ whole genome shotgun (WGS) entry which is preliminary data.</text>
</comment>
<keyword evidence="1" id="KW-0812">Transmembrane</keyword>
<feature type="transmembrane region" description="Helical" evidence="1">
    <location>
        <begin position="7"/>
        <end position="27"/>
    </location>
</feature>
<keyword evidence="3" id="KW-1185">Reference proteome</keyword>
<name>A0A2N3HWH3_9BACT</name>
<dbReference type="RefSeq" id="WP_101311139.1">
    <property type="nucleotide sequence ID" value="NZ_MVDE01000035.1"/>
</dbReference>
<protein>
    <submittedName>
        <fullName evidence="2">Uncharacterized protein</fullName>
    </submittedName>
</protein>
<keyword evidence="1" id="KW-0472">Membrane</keyword>
<keyword evidence="1" id="KW-1133">Transmembrane helix</keyword>
<feature type="transmembrane region" description="Helical" evidence="1">
    <location>
        <begin position="33"/>
        <end position="50"/>
    </location>
</feature>
<proteinExistence type="predicted"/>
<dbReference type="Proteomes" id="UP000233618">
    <property type="component" value="Unassembled WGS sequence"/>
</dbReference>
<gene>
    <name evidence="2" type="ORF">BZG01_17455</name>
</gene>
<reference evidence="2 3" key="1">
    <citation type="journal article" date="2017" name="Front. Microbiol.">
        <title>Labilibaculum manganireducens gen. nov., sp. nov. and Labilibaculum filiforme sp. nov., Novel Bacteroidetes Isolated from Subsurface Sediments of the Baltic Sea.</title>
        <authorList>
            <person name="Vandieken V."/>
            <person name="Marshall I.P."/>
            <person name="Niemann H."/>
            <person name="Engelen B."/>
            <person name="Cypionka H."/>
        </authorList>
    </citation>
    <scope>NUCLEOTIDE SEQUENCE [LARGE SCALE GENOMIC DNA]</scope>
    <source>
        <strain evidence="2 3">59.10-2M</strain>
    </source>
</reference>
<evidence type="ECO:0000313" key="2">
    <source>
        <dbReference type="EMBL" id="PKQ62420.1"/>
    </source>
</evidence>
<accession>A0A2N3HWH3</accession>